<dbReference type="SUPFAM" id="SSF51735">
    <property type="entry name" value="NAD(P)-binding Rossmann-fold domains"/>
    <property type="match status" value="1"/>
</dbReference>
<keyword evidence="4" id="KW-1185">Reference proteome</keyword>
<evidence type="ECO:0000256" key="1">
    <source>
        <dbReference type="ARBA" id="ARBA00006484"/>
    </source>
</evidence>
<dbReference type="PANTHER" id="PTHR43639:SF1">
    <property type="entry name" value="SHORT-CHAIN DEHYDROGENASE_REDUCTASE FAMILY PROTEIN"/>
    <property type="match status" value="1"/>
</dbReference>
<gene>
    <name evidence="3" type="ORF">PHACT_10435</name>
</gene>
<dbReference type="EMBL" id="MASR01000001">
    <property type="protein sequence ID" value="OFE13502.1"/>
    <property type="molecule type" value="Genomic_DNA"/>
</dbReference>
<dbReference type="PRINTS" id="PR00081">
    <property type="entry name" value="GDHRDH"/>
</dbReference>
<sequence length="251" mass="26123">MTDRKVALVTGAASGIGRASAIALAAAGFTIAVNYRSKKSEALALLDELAGDGHQAFAADVADAVDVARLVAEVLGAYQRLDVLVNAAGQFTPQDIKSGDYDEWQTAWQHSLQLNLMAPLNLAFQAARPMMKQGAGKIINITSRGAFRGEPNAPAYGAAKSGLNSATQSLALALGEHGICVYAVAPGWTETPAASPRIRSQGWDDVAAQSPLGRIGRPSEIGNLVAFLAGNETDYLTGAIIDANGASYLRN</sequence>
<organism evidence="3 4">
    <name type="scientific">Pseudohongiella acticola</name>
    <dbReference type="NCBI Taxonomy" id="1524254"/>
    <lineage>
        <taxon>Bacteria</taxon>
        <taxon>Pseudomonadati</taxon>
        <taxon>Pseudomonadota</taxon>
        <taxon>Gammaproteobacteria</taxon>
        <taxon>Pseudomonadales</taxon>
        <taxon>Pseudohongiellaceae</taxon>
        <taxon>Pseudohongiella</taxon>
    </lineage>
</organism>
<evidence type="ECO:0000313" key="3">
    <source>
        <dbReference type="EMBL" id="OFE13502.1"/>
    </source>
</evidence>
<accession>A0A1E8CMJ1</accession>
<dbReference type="CDD" id="cd05233">
    <property type="entry name" value="SDR_c"/>
    <property type="match status" value="1"/>
</dbReference>
<dbReference type="Pfam" id="PF13561">
    <property type="entry name" value="adh_short_C2"/>
    <property type="match status" value="1"/>
</dbReference>
<name>A0A1E8CMJ1_9GAMM</name>
<dbReference type="InterPro" id="IPR036291">
    <property type="entry name" value="NAD(P)-bd_dom_sf"/>
</dbReference>
<evidence type="ECO:0008006" key="5">
    <source>
        <dbReference type="Google" id="ProtNLM"/>
    </source>
</evidence>
<comment type="similarity">
    <text evidence="1">Belongs to the short-chain dehydrogenases/reductases (SDR) family.</text>
</comment>
<dbReference type="AlphaFoldDB" id="A0A1E8CMJ1"/>
<dbReference type="FunFam" id="3.40.50.720:FF:000084">
    <property type="entry name" value="Short-chain dehydrogenase reductase"/>
    <property type="match status" value="1"/>
</dbReference>
<evidence type="ECO:0000313" key="4">
    <source>
        <dbReference type="Proteomes" id="UP000175669"/>
    </source>
</evidence>
<dbReference type="Gene3D" id="3.40.50.720">
    <property type="entry name" value="NAD(P)-binding Rossmann-like Domain"/>
    <property type="match status" value="1"/>
</dbReference>
<evidence type="ECO:0000256" key="2">
    <source>
        <dbReference type="ARBA" id="ARBA00023002"/>
    </source>
</evidence>
<dbReference type="PANTHER" id="PTHR43639">
    <property type="entry name" value="OXIDOREDUCTASE, SHORT-CHAIN DEHYDROGENASE/REDUCTASE FAMILY (AFU_ORTHOLOGUE AFUA_5G02870)"/>
    <property type="match status" value="1"/>
</dbReference>
<dbReference type="STRING" id="1524254.PHACT_10435"/>
<reference evidence="4" key="1">
    <citation type="submission" date="2016-07" db="EMBL/GenBank/DDBJ databases">
        <authorList>
            <person name="Florea S."/>
            <person name="Webb J.S."/>
            <person name="Jaromczyk J."/>
            <person name="Schardl C.L."/>
        </authorList>
    </citation>
    <scope>NUCLEOTIDE SEQUENCE [LARGE SCALE GENOMIC DNA]</scope>
    <source>
        <strain evidence="4">KCTC 42131</strain>
    </source>
</reference>
<dbReference type="PRINTS" id="PR00080">
    <property type="entry name" value="SDRFAMILY"/>
</dbReference>
<proteinExistence type="inferred from homology"/>
<dbReference type="RefSeq" id="WP_070117719.1">
    <property type="nucleotide sequence ID" value="NZ_CAXATG010000003.1"/>
</dbReference>
<keyword evidence="2" id="KW-0560">Oxidoreductase</keyword>
<dbReference type="OrthoDB" id="9806974at2"/>
<comment type="caution">
    <text evidence="3">The sequence shown here is derived from an EMBL/GenBank/DDBJ whole genome shotgun (WGS) entry which is preliminary data.</text>
</comment>
<dbReference type="GO" id="GO:0016491">
    <property type="term" value="F:oxidoreductase activity"/>
    <property type="evidence" value="ECO:0007669"/>
    <property type="project" value="UniProtKB-KW"/>
</dbReference>
<protein>
    <recommendedName>
        <fullName evidence="5">3-oxoacyl-ACP reductase</fullName>
    </recommendedName>
</protein>
<dbReference type="InterPro" id="IPR002347">
    <property type="entry name" value="SDR_fam"/>
</dbReference>
<dbReference type="Proteomes" id="UP000175669">
    <property type="component" value="Unassembled WGS sequence"/>
</dbReference>